<evidence type="ECO:0000256" key="9">
    <source>
        <dbReference type="SAM" id="MobiDB-lite"/>
    </source>
</evidence>
<dbReference type="EMBL" id="JAICCE010000003">
    <property type="protein sequence ID" value="KAG9279417.1"/>
    <property type="molecule type" value="Genomic_DNA"/>
</dbReference>
<dbReference type="InterPro" id="IPR012677">
    <property type="entry name" value="Nucleotide-bd_a/b_plait_sf"/>
</dbReference>
<evidence type="ECO:0000313" key="12">
    <source>
        <dbReference type="Proteomes" id="UP000752171"/>
    </source>
</evidence>
<dbReference type="OrthoDB" id="10266058at2759"/>
<evidence type="ECO:0000256" key="4">
    <source>
        <dbReference type="ARBA" id="ARBA00022884"/>
    </source>
</evidence>
<protein>
    <recommendedName>
        <fullName evidence="8">Splicing factor U2AF subunit</fullName>
    </recommendedName>
    <alternativeName>
        <fullName evidence="8">U2 snRNP auxiliary factor large subunit</fullName>
    </alternativeName>
</protein>
<feature type="compositionally biased region" description="Basic residues" evidence="9">
    <location>
        <begin position="30"/>
        <end position="51"/>
    </location>
</feature>
<dbReference type="InterPro" id="IPR006529">
    <property type="entry name" value="U2AF_lg"/>
</dbReference>
<dbReference type="CDD" id="cd12232">
    <property type="entry name" value="RRM3_U2AF65"/>
    <property type="match status" value="1"/>
</dbReference>
<dbReference type="GO" id="GO:0006397">
    <property type="term" value="P:mRNA processing"/>
    <property type="evidence" value="ECO:0007669"/>
    <property type="project" value="UniProtKB-KW"/>
</dbReference>
<evidence type="ECO:0000256" key="8">
    <source>
        <dbReference type="RuleBase" id="RU364135"/>
    </source>
</evidence>
<evidence type="ECO:0000259" key="10">
    <source>
        <dbReference type="PROSITE" id="PS50102"/>
    </source>
</evidence>
<dbReference type="Proteomes" id="UP000752171">
    <property type="component" value="Unassembled WGS sequence"/>
</dbReference>
<feature type="compositionally biased region" description="Basic and acidic residues" evidence="9">
    <location>
        <begin position="52"/>
        <end position="72"/>
    </location>
</feature>
<dbReference type="InterPro" id="IPR000504">
    <property type="entry name" value="RRM_dom"/>
</dbReference>
<evidence type="ECO:0000256" key="6">
    <source>
        <dbReference type="ARBA" id="ARBA00023242"/>
    </source>
</evidence>
<evidence type="ECO:0000256" key="2">
    <source>
        <dbReference type="ARBA" id="ARBA00022664"/>
    </source>
</evidence>
<feature type="compositionally biased region" description="Basic and acidic residues" evidence="9">
    <location>
        <begin position="7"/>
        <end position="29"/>
    </location>
</feature>
<keyword evidence="6 8" id="KW-0539">Nucleus</keyword>
<name>A0A8T2M8B8_ASTMX</name>
<dbReference type="PROSITE" id="PS50102">
    <property type="entry name" value="RRM"/>
    <property type="match status" value="3"/>
</dbReference>
<feature type="domain" description="RRM" evidence="10">
    <location>
        <begin position="148"/>
        <end position="230"/>
    </location>
</feature>
<comment type="subcellular location">
    <subcellularLocation>
        <location evidence="1 8">Nucleus</location>
    </subcellularLocation>
</comment>
<proteinExistence type="inferred from homology"/>
<dbReference type="FunFam" id="3.30.70.330:FF:001887">
    <property type="match status" value="1"/>
</dbReference>
<dbReference type="FunFam" id="3.30.70.330:FF:000074">
    <property type="entry name" value="U2 snRNP auxiliary factor large subunit"/>
    <property type="match status" value="1"/>
</dbReference>
<comment type="similarity">
    <text evidence="8">Belongs to the splicing factor SR family.</text>
</comment>
<dbReference type="CDD" id="cd12230">
    <property type="entry name" value="RRM1_U2AF65"/>
    <property type="match status" value="1"/>
</dbReference>
<dbReference type="FunFam" id="3.30.70.330:FF:000097">
    <property type="entry name" value="U2 snRNP auxiliary factor large subunit"/>
    <property type="match status" value="1"/>
</dbReference>
<feature type="region of interest" description="Disordered" evidence="9">
    <location>
        <begin position="1"/>
        <end position="86"/>
    </location>
</feature>
<evidence type="ECO:0000256" key="1">
    <source>
        <dbReference type="ARBA" id="ARBA00004123"/>
    </source>
</evidence>
<evidence type="ECO:0000313" key="11">
    <source>
        <dbReference type="EMBL" id="KAG9279417.1"/>
    </source>
</evidence>
<evidence type="ECO:0000256" key="5">
    <source>
        <dbReference type="ARBA" id="ARBA00023187"/>
    </source>
</evidence>
<dbReference type="AlphaFoldDB" id="A0A8T2M8B8"/>
<evidence type="ECO:0000256" key="7">
    <source>
        <dbReference type="PROSITE-ProRule" id="PRU00176"/>
    </source>
</evidence>
<dbReference type="Pfam" id="PF00076">
    <property type="entry name" value="RRM_1"/>
    <property type="match status" value="2"/>
</dbReference>
<organism evidence="11 12">
    <name type="scientific">Astyanax mexicanus</name>
    <name type="common">Blind cave fish</name>
    <name type="synonym">Astyanax fasciatus mexicanus</name>
    <dbReference type="NCBI Taxonomy" id="7994"/>
    <lineage>
        <taxon>Eukaryota</taxon>
        <taxon>Metazoa</taxon>
        <taxon>Chordata</taxon>
        <taxon>Craniata</taxon>
        <taxon>Vertebrata</taxon>
        <taxon>Euteleostomi</taxon>
        <taxon>Actinopterygii</taxon>
        <taxon>Neopterygii</taxon>
        <taxon>Teleostei</taxon>
        <taxon>Ostariophysi</taxon>
        <taxon>Characiformes</taxon>
        <taxon>Characoidei</taxon>
        <taxon>Acestrorhamphidae</taxon>
        <taxon>Acestrorhamphinae</taxon>
        <taxon>Astyanax</taxon>
    </lineage>
</organism>
<dbReference type="CDD" id="cd12231">
    <property type="entry name" value="RRM2_U2AF65"/>
    <property type="match status" value="1"/>
</dbReference>
<dbReference type="SMART" id="SM00360">
    <property type="entry name" value="RRM"/>
    <property type="match status" value="3"/>
</dbReference>
<dbReference type="GO" id="GO:0005634">
    <property type="term" value="C:nucleus"/>
    <property type="evidence" value="ECO:0007669"/>
    <property type="project" value="UniProtKB-SubCell"/>
</dbReference>
<dbReference type="PANTHER" id="PTHR23139">
    <property type="entry name" value="RNA-BINDING PROTEIN"/>
    <property type="match status" value="1"/>
</dbReference>
<dbReference type="Gene3D" id="3.30.70.330">
    <property type="match status" value="3"/>
</dbReference>
<dbReference type="CTD" id="402989"/>
<dbReference type="GeneID" id="103026862"/>
<accession>A0A8T2M8B8</accession>
<dbReference type="GO" id="GO:0008380">
    <property type="term" value="P:RNA splicing"/>
    <property type="evidence" value="ECO:0007669"/>
    <property type="project" value="UniProtKB-KW"/>
</dbReference>
<keyword evidence="3" id="KW-0677">Repeat</keyword>
<dbReference type="SUPFAM" id="SSF54928">
    <property type="entry name" value="RNA-binding domain, RBD"/>
    <property type="match status" value="3"/>
</dbReference>
<dbReference type="NCBIfam" id="TIGR01642">
    <property type="entry name" value="U2AF_lg"/>
    <property type="match status" value="1"/>
</dbReference>
<feature type="domain" description="RRM" evidence="10">
    <location>
        <begin position="258"/>
        <end position="336"/>
    </location>
</feature>
<dbReference type="GO" id="GO:0003723">
    <property type="term" value="F:RNA binding"/>
    <property type="evidence" value="ECO:0007669"/>
    <property type="project" value="UniProtKB-UniRule"/>
</dbReference>
<dbReference type="KEGG" id="amex:103026862"/>
<comment type="function">
    <text evidence="8">Necessary for the splicing of pre-mRNA.</text>
</comment>
<feature type="domain" description="RRM" evidence="10">
    <location>
        <begin position="372"/>
        <end position="462"/>
    </location>
</feature>
<keyword evidence="5 8" id="KW-0508">mRNA splicing</keyword>
<sequence>MSDFDEFERQLTENKQGDSFNGHERDKENRHRRRSSSRSRSRERKRRSRERRSRERRSSSKDRRHRPGESAHREKKKKVKKYWDVPPPGFEHITPMQYKAMQGSPCVSLSAAGQIPATALLPTMTPEGLAVTPTPVPVVGSQMTRQARRLYVGNIPFGITEESMMDFFNAQMRLGGLTQAPGNPVLAVQINQDKNFAFLEFRSVDETTQAMAFDGIIFQGQSLKIRRPHDYQPLPGMSENPSVYVPGVVSTVVPDSVHKLFIGGLPNYLNDDQVKELLTSFGPLKAFNLVKDSATGLSKGYAFCEYVDVNLNDQAIAGLNGMQLGDKKLLVQRASVGAKNATMTSINETPVTLQVPGLMNTSMNQMGGIPTEVLCLMNMVAPEELLDDDEYEEIVEDVRDECSKYGQVKSIEIPRPVDGLDIPGTGKIFVEFTTLYDSQKAMQGLTGRKFANRVVVTKYCDPDAYHRRDFG</sequence>
<dbReference type="InterPro" id="IPR035979">
    <property type="entry name" value="RBD_domain_sf"/>
</dbReference>
<evidence type="ECO:0000256" key="3">
    <source>
        <dbReference type="ARBA" id="ARBA00022737"/>
    </source>
</evidence>
<reference evidence="11 12" key="1">
    <citation type="submission" date="2021-07" db="EMBL/GenBank/DDBJ databases">
        <authorList>
            <person name="Imarazene B."/>
            <person name="Zahm M."/>
            <person name="Klopp C."/>
            <person name="Cabau C."/>
            <person name="Beille S."/>
            <person name="Jouanno E."/>
            <person name="Castinel A."/>
            <person name="Lluch J."/>
            <person name="Gil L."/>
            <person name="Kuchtly C."/>
            <person name="Lopez Roques C."/>
            <person name="Donnadieu C."/>
            <person name="Parrinello H."/>
            <person name="Journot L."/>
            <person name="Du K."/>
            <person name="Schartl M."/>
            <person name="Retaux S."/>
            <person name="Guiguen Y."/>
        </authorList>
    </citation>
    <scope>NUCLEOTIDE SEQUENCE [LARGE SCALE GENOMIC DNA]</scope>
    <source>
        <strain evidence="11">Pach_M1</strain>
        <tissue evidence="11">Testis</tissue>
    </source>
</reference>
<comment type="caution">
    <text evidence="11">The sequence shown here is derived from an EMBL/GenBank/DDBJ whole genome shotgun (WGS) entry which is preliminary data.</text>
</comment>
<gene>
    <name evidence="11" type="primary">U2AF2</name>
    <name evidence="11" type="ORF">AMEX_G4937</name>
</gene>
<keyword evidence="2 8" id="KW-0507">mRNA processing</keyword>
<keyword evidence="4 7" id="KW-0694">RNA-binding</keyword>